<evidence type="ECO:0000256" key="1">
    <source>
        <dbReference type="PROSITE-ProRule" id="PRU00169"/>
    </source>
</evidence>
<dbReference type="CDD" id="cd17557">
    <property type="entry name" value="REC_Rcp-like"/>
    <property type="match status" value="1"/>
</dbReference>
<dbReference type="Proteomes" id="UP001064971">
    <property type="component" value="Chromosome"/>
</dbReference>
<dbReference type="InterPro" id="IPR001789">
    <property type="entry name" value="Sig_transdc_resp-reg_receiver"/>
</dbReference>
<accession>A0ABM8ACD0</accession>
<reference evidence="3" key="1">
    <citation type="submission" date="2022-07" db="EMBL/GenBank/DDBJ databases">
        <title>Complete Genome Sequence of the Radioresistant Bacterium Deinococcus aetherius ST0316, Isolated from the Air Dust collected in Lower Stratosphere above Japan.</title>
        <authorList>
            <person name="Satoh K."/>
            <person name="Hagiwara K."/>
            <person name="Katsumata K."/>
            <person name="Kubo A."/>
            <person name="Yokobori S."/>
            <person name="Yamagishi A."/>
            <person name="Oono Y."/>
            <person name="Narumi I."/>
        </authorList>
    </citation>
    <scope>NUCLEOTIDE SEQUENCE</scope>
    <source>
        <strain evidence="3">ST0316</strain>
    </source>
</reference>
<dbReference type="PANTHER" id="PTHR44520">
    <property type="entry name" value="RESPONSE REGULATOR RCP1-RELATED"/>
    <property type="match status" value="1"/>
</dbReference>
<dbReference type="PROSITE" id="PS50110">
    <property type="entry name" value="RESPONSE_REGULATORY"/>
    <property type="match status" value="1"/>
</dbReference>
<protein>
    <submittedName>
        <fullName evidence="3">Response regulator</fullName>
    </submittedName>
</protein>
<name>A0ABM8ACD0_9DEIO</name>
<dbReference type="SMART" id="SM00448">
    <property type="entry name" value="REC"/>
    <property type="match status" value="1"/>
</dbReference>
<dbReference type="EMBL" id="AP026560">
    <property type="protein sequence ID" value="BDP41411.1"/>
    <property type="molecule type" value="Genomic_DNA"/>
</dbReference>
<dbReference type="Gene3D" id="3.40.50.2300">
    <property type="match status" value="1"/>
</dbReference>
<dbReference type="SUPFAM" id="SSF52172">
    <property type="entry name" value="CheY-like"/>
    <property type="match status" value="1"/>
</dbReference>
<evidence type="ECO:0000313" key="3">
    <source>
        <dbReference type="EMBL" id="BDP41411.1"/>
    </source>
</evidence>
<dbReference type="InterPro" id="IPR052893">
    <property type="entry name" value="TCS_response_regulator"/>
</dbReference>
<organism evidence="3 4">
    <name type="scientific">Deinococcus aetherius</name>
    <dbReference type="NCBI Taxonomy" id="200252"/>
    <lineage>
        <taxon>Bacteria</taxon>
        <taxon>Thermotogati</taxon>
        <taxon>Deinococcota</taxon>
        <taxon>Deinococci</taxon>
        <taxon>Deinococcales</taxon>
        <taxon>Deinococcaceae</taxon>
        <taxon>Deinococcus</taxon>
    </lineage>
</organism>
<gene>
    <name evidence="3" type="ORF">DAETH_13800</name>
</gene>
<keyword evidence="1" id="KW-0597">Phosphoprotein</keyword>
<evidence type="ECO:0000313" key="4">
    <source>
        <dbReference type="Proteomes" id="UP001064971"/>
    </source>
</evidence>
<keyword evidence="4" id="KW-1185">Reference proteome</keyword>
<dbReference type="InterPro" id="IPR011006">
    <property type="entry name" value="CheY-like_superfamily"/>
</dbReference>
<dbReference type="PANTHER" id="PTHR44520:SF1">
    <property type="entry name" value="TWO-COMPONENT SYSTEM REGULATORY PROTEIN"/>
    <property type="match status" value="1"/>
</dbReference>
<dbReference type="Pfam" id="PF00072">
    <property type="entry name" value="Response_reg"/>
    <property type="match status" value="1"/>
</dbReference>
<feature type="domain" description="Response regulatory" evidence="2">
    <location>
        <begin position="1"/>
        <end position="109"/>
    </location>
</feature>
<evidence type="ECO:0000259" key="2">
    <source>
        <dbReference type="PROSITE" id="PS50110"/>
    </source>
</evidence>
<feature type="modified residue" description="4-aspartylphosphate" evidence="1">
    <location>
        <position position="42"/>
    </location>
</feature>
<sequence>MLFIRRAFGGTDLDVTLRVARDGEQALEELAAPRPPDLVLLDLRLPRLGGLEVLAWLRAQAHLARVPVVVLTTSHEPRDVRGAYDVGATSYLVKPVNAEALRTLVQTLGLYWLRLNTPAPDG</sequence>
<proteinExistence type="predicted"/>